<name>A0A8S0W982_9FIRM</name>
<accession>A0A8S0W982</accession>
<reference evidence="1" key="2">
    <citation type="submission" date="2020-01" db="EMBL/GenBank/DDBJ databases">
        <authorList>
            <person name="Hornung B."/>
        </authorList>
    </citation>
    <scope>NUCLEOTIDE SEQUENCE</scope>
    <source>
        <strain evidence="1">PacBioINE</strain>
    </source>
</reference>
<proteinExistence type="predicted"/>
<sequence>MEHLKIKNMMRNYRFAQSIQDAGANVIGSEVSGLQCIVWRI</sequence>
<evidence type="ECO:0000313" key="1">
    <source>
        <dbReference type="EMBL" id="CAA7602399.1"/>
    </source>
</evidence>
<dbReference type="EMBL" id="LR746496">
    <property type="protein sequence ID" value="CAA7602399.1"/>
    <property type="molecule type" value="Genomic_DNA"/>
</dbReference>
<dbReference type="KEGG" id="aacx:DEACI_3073"/>
<dbReference type="Proteomes" id="UP001071230">
    <property type="component" value="Unassembled WGS sequence"/>
</dbReference>
<dbReference type="Proteomes" id="UP000836597">
    <property type="component" value="Chromosome"/>
</dbReference>
<protein>
    <submittedName>
        <fullName evidence="1">Uncharacterized protein</fullName>
    </submittedName>
</protein>
<dbReference type="AlphaFoldDB" id="A0A8S0W982"/>
<evidence type="ECO:0000313" key="2">
    <source>
        <dbReference type="EMBL" id="CEJ08366.1"/>
    </source>
</evidence>
<keyword evidence="3" id="KW-1185">Reference proteome</keyword>
<dbReference type="EMBL" id="CDGJ01000081">
    <property type="protein sequence ID" value="CEJ08366.1"/>
    <property type="molecule type" value="Genomic_DNA"/>
</dbReference>
<reference evidence="2" key="1">
    <citation type="submission" date="2014-11" db="EMBL/GenBank/DDBJ databases">
        <authorList>
            <person name="Hornung B.V."/>
        </authorList>
    </citation>
    <scope>NUCLEOTIDE SEQUENCE</scope>
    <source>
        <strain evidence="2">INE</strain>
    </source>
</reference>
<gene>
    <name evidence="2" type="ORF">DEACI_2842</name>
    <name evidence="1" type="ORF">DEACI_3073</name>
</gene>
<evidence type="ECO:0000313" key="3">
    <source>
        <dbReference type="Proteomes" id="UP001071230"/>
    </source>
</evidence>
<organism evidence="1">
    <name type="scientific">Acididesulfobacillus acetoxydans</name>
    <dbReference type="NCBI Taxonomy" id="1561005"/>
    <lineage>
        <taxon>Bacteria</taxon>
        <taxon>Bacillati</taxon>
        <taxon>Bacillota</taxon>
        <taxon>Clostridia</taxon>
        <taxon>Eubacteriales</taxon>
        <taxon>Peptococcaceae</taxon>
        <taxon>Acididesulfobacillus</taxon>
    </lineage>
</organism>